<accession>G8ZTE4</accession>
<dbReference type="KEGG" id="tdl:TDEL_0D03040"/>
<evidence type="ECO:0000313" key="1">
    <source>
        <dbReference type="EMBL" id="CCE91888.1"/>
    </source>
</evidence>
<dbReference type="FunCoup" id="G8ZTE4">
    <property type="interactions" value="17"/>
</dbReference>
<protein>
    <submittedName>
        <fullName evidence="1">Uncharacterized protein</fullName>
    </submittedName>
</protein>
<keyword evidence="2" id="KW-1185">Reference proteome</keyword>
<proteinExistence type="predicted"/>
<dbReference type="AlphaFoldDB" id="G8ZTE4"/>
<gene>
    <name evidence="1" type="primary">TDEL0D03040</name>
    <name evidence="1" type="ORF">TDEL_0D03040</name>
</gene>
<dbReference type="InParanoid" id="G8ZTE4"/>
<name>G8ZTE4_TORDE</name>
<evidence type="ECO:0000313" key="2">
    <source>
        <dbReference type="Proteomes" id="UP000005627"/>
    </source>
</evidence>
<sequence>MSFPCFSYLEYSRLPPAVQEQYLDWCQNQFENEREMILFERQGGVQGLASRKAQEEVDWLQRITVWSYLHAYIPNNRGDHRFLSQEMFNKVKSN</sequence>
<dbReference type="RefSeq" id="XP_003681099.1">
    <property type="nucleotide sequence ID" value="XM_003681051.1"/>
</dbReference>
<reference evidence="1 2" key="1">
    <citation type="journal article" date="2011" name="Proc. Natl. Acad. Sci. U.S.A.">
        <title>Evolutionary erosion of yeast sex chromosomes by mating-type switching accidents.</title>
        <authorList>
            <person name="Gordon J.L."/>
            <person name="Armisen D."/>
            <person name="Proux-Wera E."/>
            <person name="Oheigeartaigh S.S."/>
            <person name="Byrne K.P."/>
            <person name="Wolfe K.H."/>
        </authorList>
    </citation>
    <scope>NUCLEOTIDE SEQUENCE [LARGE SCALE GENOMIC DNA]</scope>
    <source>
        <strain evidence="2">ATCC 10662 / CBS 1146 / NBRC 0425 / NCYC 2629 / NRRL Y-866</strain>
    </source>
</reference>
<dbReference type="Proteomes" id="UP000005627">
    <property type="component" value="Chromosome 4"/>
</dbReference>
<dbReference type="GeneID" id="11502323"/>
<dbReference type="HOGENOM" id="CLU_2307650_0_0_1"/>
<dbReference type="EMBL" id="HE616745">
    <property type="protein sequence ID" value="CCE91888.1"/>
    <property type="molecule type" value="Genomic_DNA"/>
</dbReference>
<organism evidence="1 2">
    <name type="scientific">Torulaspora delbrueckii</name>
    <name type="common">Yeast</name>
    <name type="synonym">Candida colliculosa</name>
    <dbReference type="NCBI Taxonomy" id="4950"/>
    <lineage>
        <taxon>Eukaryota</taxon>
        <taxon>Fungi</taxon>
        <taxon>Dikarya</taxon>
        <taxon>Ascomycota</taxon>
        <taxon>Saccharomycotina</taxon>
        <taxon>Saccharomycetes</taxon>
        <taxon>Saccharomycetales</taxon>
        <taxon>Saccharomycetaceae</taxon>
        <taxon>Torulaspora</taxon>
    </lineage>
</organism>
<dbReference type="eggNOG" id="ENOG502S9G6">
    <property type="taxonomic scope" value="Eukaryota"/>
</dbReference>
<dbReference type="OrthoDB" id="4053204at2759"/>